<protein>
    <submittedName>
        <fullName evidence="5">Crp/Fnr family transcriptional regulator</fullName>
    </submittedName>
</protein>
<dbReference type="Gene3D" id="2.60.120.10">
    <property type="entry name" value="Jelly Rolls"/>
    <property type="match status" value="1"/>
</dbReference>
<dbReference type="InterPro" id="IPR018490">
    <property type="entry name" value="cNMP-bd_dom_sf"/>
</dbReference>
<evidence type="ECO:0000259" key="4">
    <source>
        <dbReference type="PROSITE" id="PS51063"/>
    </source>
</evidence>
<organism evidence="5 6">
    <name type="scientific">Phenylobacterium terrae</name>
    <dbReference type="NCBI Taxonomy" id="2665495"/>
    <lineage>
        <taxon>Bacteria</taxon>
        <taxon>Pseudomonadati</taxon>
        <taxon>Pseudomonadota</taxon>
        <taxon>Alphaproteobacteria</taxon>
        <taxon>Caulobacterales</taxon>
        <taxon>Caulobacteraceae</taxon>
        <taxon>Phenylobacterium</taxon>
    </lineage>
</organism>
<evidence type="ECO:0000256" key="1">
    <source>
        <dbReference type="ARBA" id="ARBA00023015"/>
    </source>
</evidence>
<accession>A0ABW4N512</accession>
<evidence type="ECO:0000256" key="2">
    <source>
        <dbReference type="ARBA" id="ARBA00023125"/>
    </source>
</evidence>
<feature type="domain" description="HTH crp-type" evidence="4">
    <location>
        <begin position="145"/>
        <end position="212"/>
    </location>
</feature>
<keyword evidence="1" id="KW-0805">Transcription regulation</keyword>
<sequence length="242" mass="26330">MLDRAPRRNWLMEQVEPQVRRRFSEATRTVTLTKGQVLLHPGDEVASVYFPEGALIGLASSTPAGDAVQTALIGWDGALGVFEACGTRRSLCLAEVLVQGVALAMAADDYRAMFEASEALRVAVHKHVELLLAESRQDVACNALHTVEARLSRWVLEALERSQDGRVLPVTQEALAQMLGVQRTTITAAMAGLQARGVLRTTRGAVQVLDAKALERDACCCRETIQAAKREIYTADDQVCDS</sequence>
<proteinExistence type="predicted"/>
<dbReference type="PROSITE" id="PS51063">
    <property type="entry name" value="HTH_CRP_2"/>
    <property type="match status" value="1"/>
</dbReference>
<name>A0ABW4N512_9CAUL</name>
<dbReference type="InterPro" id="IPR050397">
    <property type="entry name" value="Env_Response_Regulators"/>
</dbReference>
<dbReference type="InterPro" id="IPR012318">
    <property type="entry name" value="HTH_CRP"/>
</dbReference>
<dbReference type="SUPFAM" id="SSF46785">
    <property type="entry name" value="Winged helix' DNA-binding domain"/>
    <property type="match status" value="1"/>
</dbReference>
<comment type="caution">
    <text evidence="5">The sequence shown here is derived from an EMBL/GenBank/DDBJ whole genome shotgun (WGS) entry which is preliminary data.</text>
</comment>
<dbReference type="InterPro" id="IPR036390">
    <property type="entry name" value="WH_DNA-bd_sf"/>
</dbReference>
<dbReference type="Proteomes" id="UP001597237">
    <property type="component" value="Unassembled WGS sequence"/>
</dbReference>
<dbReference type="EMBL" id="JBHUEY010000006">
    <property type="protein sequence ID" value="MFD1785044.1"/>
    <property type="molecule type" value="Genomic_DNA"/>
</dbReference>
<dbReference type="PANTHER" id="PTHR24567:SF74">
    <property type="entry name" value="HTH-TYPE TRANSCRIPTIONAL REGULATOR ARCR"/>
    <property type="match status" value="1"/>
</dbReference>
<keyword evidence="2" id="KW-0238">DNA-binding</keyword>
<dbReference type="Pfam" id="PF13545">
    <property type="entry name" value="HTH_Crp_2"/>
    <property type="match status" value="1"/>
</dbReference>
<dbReference type="InterPro" id="IPR014710">
    <property type="entry name" value="RmlC-like_jellyroll"/>
</dbReference>
<dbReference type="SMART" id="SM00419">
    <property type="entry name" value="HTH_CRP"/>
    <property type="match status" value="1"/>
</dbReference>
<evidence type="ECO:0000313" key="6">
    <source>
        <dbReference type="Proteomes" id="UP001597237"/>
    </source>
</evidence>
<dbReference type="RefSeq" id="WP_377282001.1">
    <property type="nucleotide sequence ID" value="NZ_JBHRSI010000005.1"/>
</dbReference>
<keyword evidence="3" id="KW-0804">Transcription</keyword>
<dbReference type="SUPFAM" id="SSF51206">
    <property type="entry name" value="cAMP-binding domain-like"/>
    <property type="match status" value="1"/>
</dbReference>
<evidence type="ECO:0000313" key="5">
    <source>
        <dbReference type="EMBL" id="MFD1785044.1"/>
    </source>
</evidence>
<gene>
    <name evidence="5" type="ORF">ACFSC0_16700</name>
</gene>
<keyword evidence="6" id="KW-1185">Reference proteome</keyword>
<reference evidence="6" key="1">
    <citation type="journal article" date="2019" name="Int. J. Syst. Evol. Microbiol.">
        <title>The Global Catalogue of Microorganisms (GCM) 10K type strain sequencing project: providing services to taxonomists for standard genome sequencing and annotation.</title>
        <authorList>
            <consortium name="The Broad Institute Genomics Platform"/>
            <consortium name="The Broad Institute Genome Sequencing Center for Infectious Disease"/>
            <person name="Wu L."/>
            <person name="Ma J."/>
        </authorList>
    </citation>
    <scope>NUCLEOTIDE SEQUENCE [LARGE SCALE GENOMIC DNA]</scope>
    <source>
        <strain evidence="6">DFY28</strain>
    </source>
</reference>
<dbReference type="PANTHER" id="PTHR24567">
    <property type="entry name" value="CRP FAMILY TRANSCRIPTIONAL REGULATORY PROTEIN"/>
    <property type="match status" value="1"/>
</dbReference>
<evidence type="ECO:0000256" key="3">
    <source>
        <dbReference type="ARBA" id="ARBA00023163"/>
    </source>
</evidence>